<dbReference type="PROSITE" id="PS51186">
    <property type="entry name" value="GNAT"/>
    <property type="match status" value="1"/>
</dbReference>
<dbReference type="Gene3D" id="3.40.630.30">
    <property type="match status" value="1"/>
</dbReference>
<feature type="domain" description="N-acetyltransferase" evidence="1">
    <location>
        <begin position="4"/>
        <end position="153"/>
    </location>
</feature>
<dbReference type="EMBL" id="JANCLT010000004">
    <property type="protein sequence ID" value="MCP8968958.1"/>
    <property type="molecule type" value="Genomic_DNA"/>
</dbReference>
<proteinExistence type="predicted"/>
<dbReference type="RefSeq" id="WP_254758864.1">
    <property type="nucleotide sequence ID" value="NZ_JANCLT010000004.1"/>
</dbReference>
<reference evidence="2" key="1">
    <citation type="submission" date="2022-07" db="EMBL/GenBank/DDBJ databases">
        <authorList>
            <person name="Li W.-J."/>
            <person name="Deng Q.-Q."/>
        </authorList>
    </citation>
    <scope>NUCLEOTIDE SEQUENCE</scope>
    <source>
        <strain evidence="2">SYSU M60031</strain>
    </source>
</reference>
<dbReference type="GO" id="GO:0016747">
    <property type="term" value="F:acyltransferase activity, transferring groups other than amino-acyl groups"/>
    <property type="evidence" value="ECO:0007669"/>
    <property type="project" value="InterPro"/>
</dbReference>
<dbReference type="Proteomes" id="UP001156102">
    <property type="component" value="Unassembled WGS sequence"/>
</dbReference>
<dbReference type="InterPro" id="IPR027455">
    <property type="entry name" value="Sper_AcTfrase_N"/>
</dbReference>
<comment type="caution">
    <text evidence="2">The sequence shown here is derived from an EMBL/GenBank/DDBJ whole genome shotgun (WGS) entry which is preliminary data.</text>
</comment>
<protein>
    <submittedName>
        <fullName evidence="2">GNAT family N-acetyltransferase</fullName>
    </submittedName>
</protein>
<dbReference type="Pfam" id="PF00583">
    <property type="entry name" value="Acetyltransf_1"/>
    <property type="match status" value="1"/>
</dbReference>
<sequence>MYEIRIKEITRDNWEEALKLSVHEDQKPFVPSIAESLAFAYIKPWDKALDPYVLYESNQIIGAFYLTYTPNSEENYWIGGFQVDKRLQGKGYGKQSFKKIIEFIQEKHPACKVISLTVEKENEQAIGLYEKMGFVSWDQENRYGEHIYRLKVR</sequence>
<dbReference type="Gene3D" id="1.10.287.900">
    <property type="entry name" value="The crystal structure of the spermine/spermidine acetyltransferase from enterococcus faecali"/>
    <property type="match status" value="1"/>
</dbReference>
<dbReference type="InterPro" id="IPR016181">
    <property type="entry name" value="Acyl_CoA_acyltransferase"/>
</dbReference>
<gene>
    <name evidence="2" type="ORF">NK662_10450</name>
</gene>
<dbReference type="PANTHER" id="PTHR43617">
    <property type="entry name" value="L-AMINO ACID N-ACETYLTRANSFERASE"/>
    <property type="match status" value="1"/>
</dbReference>
<keyword evidence="3" id="KW-1185">Reference proteome</keyword>
<organism evidence="2 3">
    <name type="scientific">Ectobacillus ponti</name>
    <dbReference type="NCBI Taxonomy" id="2961894"/>
    <lineage>
        <taxon>Bacteria</taxon>
        <taxon>Bacillati</taxon>
        <taxon>Bacillota</taxon>
        <taxon>Bacilli</taxon>
        <taxon>Bacillales</taxon>
        <taxon>Bacillaceae</taxon>
        <taxon>Ectobacillus</taxon>
    </lineage>
</organism>
<evidence type="ECO:0000259" key="1">
    <source>
        <dbReference type="PROSITE" id="PS51186"/>
    </source>
</evidence>
<dbReference type="CDD" id="cd04301">
    <property type="entry name" value="NAT_SF"/>
    <property type="match status" value="1"/>
</dbReference>
<dbReference type="AlphaFoldDB" id="A0AA41X880"/>
<name>A0AA41X880_9BACI</name>
<accession>A0AA41X880</accession>
<dbReference type="InterPro" id="IPR050276">
    <property type="entry name" value="MshD_Acetyltransferase"/>
</dbReference>
<evidence type="ECO:0000313" key="3">
    <source>
        <dbReference type="Proteomes" id="UP001156102"/>
    </source>
</evidence>
<evidence type="ECO:0000313" key="2">
    <source>
        <dbReference type="EMBL" id="MCP8968958.1"/>
    </source>
</evidence>
<dbReference type="SUPFAM" id="SSF55729">
    <property type="entry name" value="Acyl-CoA N-acyltransferases (Nat)"/>
    <property type="match status" value="1"/>
</dbReference>
<dbReference type="InterPro" id="IPR000182">
    <property type="entry name" value="GNAT_dom"/>
</dbReference>